<sequence length="126" mass="13910">MTILAKTFALSLAVAGLSAMPAQAQQAEQSTAQTVRFDDVTLEKFTVAMTAVQKVANKYQVQLKEEQAPEKQKQIQQTAKQEIVTEIQDAGIKVKTYTTIAQLLRSDETLRQRIIDIANANAQDNS</sequence>
<name>A0ABT5KZD3_9ALTE</name>
<evidence type="ECO:0000313" key="4">
    <source>
        <dbReference type="Proteomes" id="UP001218788"/>
    </source>
</evidence>
<feature type="domain" description="DUF4168" evidence="2">
    <location>
        <begin position="39"/>
        <end position="114"/>
    </location>
</feature>
<dbReference type="InterPro" id="IPR025433">
    <property type="entry name" value="DUF4168"/>
</dbReference>
<feature type="chain" id="PRO_5046475537" evidence="1">
    <location>
        <begin position="25"/>
        <end position="126"/>
    </location>
</feature>
<keyword evidence="1" id="KW-0732">Signal</keyword>
<comment type="caution">
    <text evidence="3">The sequence shown here is derived from an EMBL/GenBank/DDBJ whole genome shotgun (WGS) entry which is preliminary data.</text>
</comment>
<feature type="signal peptide" evidence="1">
    <location>
        <begin position="1"/>
        <end position="24"/>
    </location>
</feature>
<evidence type="ECO:0000256" key="1">
    <source>
        <dbReference type="SAM" id="SignalP"/>
    </source>
</evidence>
<dbReference type="RefSeq" id="WP_273638864.1">
    <property type="nucleotide sequence ID" value="NZ_JAQQXP010000001.1"/>
</dbReference>
<accession>A0ABT5KZD3</accession>
<reference evidence="3 4" key="1">
    <citation type="submission" date="2022-10" db="EMBL/GenBank/DDBJ databases">
        <title>Alteromonas sp. chi3 Genome sequencing.</title>
        <authorList>
            <person name="Park S."/>
        </authorList>
    </citation>
    <scope>NUCLEOTIDE SEQUENCE [LARGE SCALE GENOMIC DNA]</scope>
    <source>
        <strain evidence="4">chi3</strain>
    </source>
</reference>
<keyword evidence="4" id="KW-1185">Reference proteome</keyword>
<dbReference type="Proteomes" id="UP001218788">
    <property type="component" value="Unassembled WGS sequence"/>
</dbReference>
<gene>
    <name evidence="3" type="ORF">OIK42_04985</name>
</gene>
<protein>
    <submittedName>
        <fullName evidence="3">DUF4168 domain-containing protein</fullName>
    </submittedName>
</protein>
<evidence type="ECO:0000259" key="2">
    <source>
        <dbReference type="Pfam" id="PF13767"/>
    </source>
</evidence>
<dbReference type="Pfam" id="PF13767">
    <property type="entry name" value="DUF4168"/>
    <property type="match status" value="1"/>
</dbReference>
<proteinExistence type="predicted"/>
<organism evidence="3 4">
    <name type="scientific">Alteromonas gilva</name>
    <dbReference type="NCBI Taxonomy" id="2987522"/>
    <lineage>
        <taxon>Bacteria</taxon>
        <taxon>Pseudomonadati</taxon>
        <taxon>Pseudomonadota</taxon>
        <taxon>Gammaproteobacteria</taxon>
        <taxon>Alteromonadales</taxon>
        <taxon>Alteromonadaceae</taxon>
        <taxon>Alteromonas/Salinimonas group</taxon>
        <taxon>Alteromonas</taxon>
    </lineage>
</organism>
<evidence type="ECO:0000313" key="3">
    <source>
        <dbReference type="EMBL" id="MDC8830116.1"/>
    </source>
</evidence>
<dbReference type="EMBL" id="JAQQXP010000001">
    <property type="protein sequence ID" value="MDC8830116.1"/>
    <property type="molecule type" value="Genomic_DNA"/>
</dbReference>